<dbReference type="Gramene" id="KCW51157">
    <property type="protein sequence ID" value="KCW51157"/>
    <property type="gene ID" value="EUGRSUZ_J00749"/>
</dbReference>
<gene>
    <name evidence="1" type="ORF">EUGRSUZ_J00749</name>
</gene>
<accession>A0A059AAN6</accession>
<name>A0A059AAN6_EUCGR</name>
<dbReference type="EMBL" id="KK198762">
    <property type="protein sequence ID" value="KCW51157.1"/>
    <property type="molecule type" value="Genomic_DNA"/>
</dbReference>
<protein>
    <submittedName>
        <fullName evidence="1">Uncharacterized protein</fullName>
    </submittedName>
</protein>
<dbReference type="InParanoid" id="A0A059AAN6"/>
<evidence type="ECO:0000313" key="1">
    <source>
        <dbReference type="EMBL" id="KCW51157.1"/>
    </source>
</evidence>
<organism evidence="1">
    <name type="scientific">Eucalyptus grandis</name>
    <name type="common">Flooded gum</name>
    <dbReference type="NCBI Taxonomy" id="71139"/>
    <lineage>
        <taxon>Eukaryota</taxon>
        <taxon>Viridiplantae</taxon>
        <taxon>Streptophyta</taxon>
        <taxon>Embryophyta</taxon>
        <taxon>Tracheophyta</taxon>
        <taxon>Spermatophyta</taxon>
        <taxon>Magnoliopsida</taxon>
        <taxon>eudicotyledons</taxon>
        <taxon>Gunneridae</taxon>
        <taxon>Pentapetalae</taxon>
        <taxon>rosids</taxon>
        <taxon>malvids</taxon>
        <taxon>Myrtales</taxon>
        <taxon>Myrtaceae</taxon>
        <taxon>Myrtoideae</taxon>
        <taxon>Eucalypteae</taxon>
        <taxon>Eucalyptus</taxon>
    </lineage>
</organism>
<dbReference type="AlphaFoldDB" id="A0A059AAN6"/>
<reference evidence="1" key="1">
    <citation type="submission" date="2013-07" db="EMBL/GenBank/DDBJ databases">
        <title>The genome of Eucalyptus grandis.</title>
        <authorList>
            <person name="Schmutz J."/>
            <person name="Hayes R."/>
            <person name="Myburg A."/>
            <person name="Tuskan G."/>
            <person name="Grattapaglia D."/>
            <person name="Rokhsar D.S."/>
        </authorList>
    </citation>
    <scope>NUCLEOTIDE SEQUENCE</scope>
    <source>
        <tissue evidence="1">Leaf extractions</tissue>
    </source>
</reference>
<sequence length="70" mass="8308">MPSFRRLMFLILIFKSMYQINHALLLLSLMIECSAKIRLPLRSLYMRYFFQLLVVQSKSHEDTKVERAAG</sequence>
<proteinExistence type="predicted"/>